<proteinExistence type="predicted"/>
<organism evidence="2 3">
    <name type="scientific">Sphingobium yanoikuyae</name>
    <name type="common">Sphingomonas yanoikuyae</name>
    <dbReference type="NCBI Taxonomy" id="13690"/>
    <lineage>
        <taxon>Bacteria</taxon>
        <taxon>Pseudomonadati</taxon>
        <taxon>Pseudomonadota</taxon>
        <taxon>Alphaproteobacteria</taxon>
        <taxon>Sphingomonadales</taxon>
        <taxon>Sphingomonadaceae</taxon>
        <taxon>Sphingobium</taxon>
    </lineage>
</organism>
<dbReference type="Gene3D" id="1.10.10.470">
    <property type="entry name" value="Maltooligosyl trehalose synthase, domain 4"/>
    <property type="match status" value="1"/>
</dbReference>
<dbReference type="InterPro" id="IPR017853">
    <property type="entry name" value="GH"/>
</dbReference>
<dbReference type="GO" id="GO:0047470">
    <property type="term" value="F:(1,4)-alpha-D-glucan 1-alpha-D-glucosylmutase activity"/>
    <property type="evidence" value="ECO:0007669"/>
    <property type="project" value="TreeGrafter"/>
</dbReference>
<dbReference type="InterPro" id="IPR012767">
    <property type="entry name" value="Trehalose_TreY"/>
</dbReference>
<dbReference type="Proteomes" id="UP000077262">
    <property type="component" value="Unassembled WGS sequence"/>
</dbReference>
<dbReference type="AlphaFoldDB" id="A0A177K4H6"/>
<dbReference type="CDD" id="cd11336">
    <property type="entry name" value="AmyAc_MTSase"/>
    <property type="match status" value="1"/>
</dbReference>
<dbReference type="GO" id="GO:0030980">
    <property type="term" value="P:alpha-glucan catabolic process"/>
    <property type="evidence" value="ECO:0007669"/>
    <property type="project" value="TreeGrafter"/>
</dbReference>
<evidence type="ECO:0000313" key="2">
    <source>
        <dbReference type="EMBL" id="OAH48044.1"/>
    </source>
</evidence>
<dbReference type="RefSeq" id="WP_063975896.1">
    <property type="nucleotide sequence ID" value="NZ_LSTR01000002.1"/>
</dbReference>
<accession>A0A177K4H6</accession>
<dbReference type="NCBIfam" id="TIGR02401">
    <property type="entry name" value="trehalose_TreY"/>
    <property type="match status" value="1"/>
</dbReference>
<dbReference type="PANTHER" id="PTHR10357:SF216">
    <property type="entry name" value="MALTOOLIGOSYL TREHALOSE SYNTHASE-RELATED"/>
    <property type="match status" value="1"/>
</dbReference>
<dbReference type="SUPFAM" id="SSF51445">
    <property type="entry name" value="(Trans)glycosidases"/>
    <property type="match status" value="1"/>
</dbReference>
<evidence type="ECO:0000313" key="3">
    <source>
        <dbReference type="Proteomes" id="UP000077262"/>
    </source>
</evidence>
<dbReference type="Pfam" id="PF00128">
    <property type="entry name" value="Alpha-amylase"/>
    <property type="match status" value="1"/>
</dbReference>
<dbReference type="EMBL" id="LSTR01000002">
    <property type="protein sequence ID" value="OAH48044.1"/>
    <property type="molecule type" value="Genomic_DNA"/>
</dbReference>
<sequence>MTPRATYRVQLTKDFPFKAAEAIVPYLADLGISHLYASPITTARSGSTHGYDVVDPTRINPELGGEDGFRSLVTALRAHDMGIIIDIVPNHMGVAGGENPWWNDILRLGRASSYAGYFDIDWNGPLILPILGAPLADVIAQGDLVLGSEGEAHLLLYGEQKLPLRPDGPLEGDVSTIAHAQHYALVHWRAANDLLNWRRFFSINELAGLKVEELSVFEATHALYFRLYRQGLIDGLRIDHVDGLSDPAGYCRKLRARMDAIRPGAIILIEKILGAQEALATDWGVDGTTGYDFMRDIMALLHDPVGEAPLARLWVALDADHADPQKVVRQAKRDMLDWQFEAQLAACVEEFGRLASSSGQSMIEAWTTPMLRRAIACLLQAFPVYRTYGDGRSAPDSDAVARADAWEAARSQLAPGEGPVARQILAWLAGDGPGSADFAAEAVRKFQQLSAPIAAKGVEDTAFYRRAPLLSANEVGSAPEQFAISPAEFHRRVMDRARDFPGAMLATATHDHKRGEDSRARIATLSAIPELWADRVQQWNVVADECGPNVHPADRYQLFQTLFGAWSDEGTSPRFEERILAWQQKSLRETRLRSSWEDPDLDYEKKAARLVSNLLANQNFASNLAQFVKQMALASRINSLVQTTLKFCLPGVPDIYQGCELEDLSLVDPDNRRAVDYARRKALLAMRDVGGNGKLQLVHRLLSMRRDNPELFASGTYKPVLVEGPRAGHVLAFTRSHRDVRLTCAFMIRAAATVAATGDLPPAEWWRDTHLVLDEIVPAHRLFAHEPFLINLDKGFE</sequence>
<dbReference type="InterPro" id="IPR013797">
    <property type="entry name" value="Maltooligo_trehalose_synth_4"/>
</dbReference>
<dbReference type="InterPro" id="IPR006047">
    <property type="entry name" value="GH13_cat_dom"/>
</dbReference>
<comment type="caution">
    <text evidence="2">The sequence shown here is derived from an EMBL/GenBank/DDBJ whole genome shotgun (WGS) entry which is preliminary data.</text>
</comment>
<feature type="domain" description="Glycosyl hydrolase family 13 catalytic" evidence="1">
    <location>
        <begin position="17"/>
        <end position="687"/>
    </location>
</feature>
<dbReference type="Gene3D" id="3.30.1590.10">
    <property type="entry name" value="Maltooligosyl trehalose synthase, domain 2"/>
    <property type="match status" value="1"/>
</dbReference>
<dbReference type="Gene3D" id="3.20.20.80">
    <property type="entry name" value="Glycosidases"/>
    <property type="match status" value="1"/>
</dbReference>
<gene>
    <name evidence="2" type="ORF">AX777_16325</name>
</gene>
<dbReference type="GO" id="GO:0005992">
    <property type="term" value="P:trehalose biosynthetic process"/>
    <property type="evidence" value="ECO:0007669"/>
    <property type="project" value="TreeGrafter"/>
</dbReference>
<dbReference type="SMART" id="SM00642">
    <property type="entry name" value="Aamy"/>
    <property type="match status" value="1"/>
</dbReference>
<name>A0A177K4H6_SPHYA</name>
<reference evidence="2 3" key="1">
    <citation type="submission" date="2016-02" db="EMBL/GenBank/DDBJ databases">
        <authorList>
            <person name="Wen L."/>
            <person name="He K."/>
            <person name="Yang H."/>
        </authorList>
    </citation>
    <scope>NUCLEOTIDE SEQUENCE [LARGE SCALE GENOMIC DNA]</scope>
    <source>
        <strain evidence="2 3">CD09_2</strain>
    </source>
</reference>
<dbReference type="Gene3D" id="1.10.150.200">
    <property type="entry name" value="Maltooligosyl trehalose synthase, domain 3"/>
    <property type="match status" value="1"/>
</dbReference>
<dbReference type="PANTHER" id="PTHR10357">
    <property type="entry name" value="ALPHA-AMYLASE FAMILY MEMBER"/>
    <property type="match status" value="1"/>
</dbReference>
<evidence type="ECO:0000259" key="1">
    <source>
        <dbReference type="SMART" id="SM00642"/>
    </source>
</evidence>
<protein>
    <submittedName>
        <fullName evidence="2">Malto-oligosyltrehalose synthase</fullName>
    </submittedName>
</protein>